<dbReference type="InterPro" id="IPR019206">
    <property type="entry name" value="DUF2085_TM"/>
</dbReference>
<reference evidence="3" key="1">
    <citation type="submission" date="2016-10" db="EMBL/GenBank/DDBJ databases">
        <authorList>
            <person name="Varghese N."/>
            <person name="Submissions S."/>
        </authorList>
    </citation>
    <scope>NUCLEOTIDE SEQUENCE [LARGE SCALE GENOMIC DNA]</scope>
    <source>
        <strain evidence="3">XBD2006</strain>
    </source>
</reference>
<proteinExistence type="predicted"/>
<sequence length="122" mass="14140">MNKRDKAWIKLMGLGHWLGCHQMESRSFSLWGYQFPLCARCTGVLIGEILGIIMIILGIHLEWSLIIAFILVMGADWFVQYIELVMSNNVRRLITGTMCGIGVTYVYFYVIRNIVKLFMLKF</sequence>
<accession>A0A1G5GEB6</accession>
<keyword evidence="1" id="KW-1133">Transmembrane helix</keyword>
<dbReference type="EMBL" id="FMUR01000020">
    <property type="protein sequence ID" value="SCY49913.1"/>
    <property type="molecule type" value="Genomic_DNA"/>
</dbReference>
<name>A0A1G5GEB6_9FIRM</name>
<evidence type="ECO:0000256" key="1">
    <source>
        <dbReference type="SAM" id="Phobius"/>
    </source>
</evidence>
<evidence type="ECO:0000313" key="3">
    <source>
        <dbReference type="Proteomes" id="UP000183047"/>
    </source>
</evidence>
<organism evidence="2 3">
    <name type="scientific">Butyrivibrio hungatei</name>
    <dbReference type="NCBI Taxonomy" id="185008"/>
    <lineage>
        <taxon>Bacteria</taxon>
        <taxon>Bacillati</taxon>
        <taxon>Bacillota</taxon>
        <taxon>Clostridia</taxon>
        <taxon>Lachnospirales</taxon>
        <taxon>Lachnospiraceae</taxon>
        <taxon>Butyrivibrio</taxon>
    </lineage>
</organism>
<keyword evidence="1" id="KW-0812">Transmembrane</keyword>
<feature type="transmembrane region" description="Helical" evidence="1">
    <location>
        <begin position="49"/>
        <end position="73"/>
    </location>
</feature>
<gene>
    <name evidence="2" type="ORF">SAMN02910451_02841</name>
</gene>
<keyword evidence="1" id="KW-0472">Membrane</keyword>
<evidence type="ECO:0000313" key="2">
    <source>
        <dbReference type="EMBL" id="SCY49913.1"/>
    </source>
</evidence>
<dbReference type="AlphaFoldDB" id="A0A1G5GEB6"/>
<protein>
    <submittedName>
        <fullName evidence="2">Uncharacterized membrane protein</fullName>
    </submittedName>
</protein>
<feature type="transmembrane region" description="Helical" evidence="1">
    <location>
        <begin position="93"/>
        <end position="111"/>
    </location>
</feature>
<dbReference type="Pfam" id="PF09858">
    <property type="entry name" value="DUF2085"/>
    <property type="match status" value="1"/>
</dbReference>
<dbReference type="Proteomes" id="UP000183047">
    <property type="component" value="Unassembled WGS sequence"/>
</dbReference>
<keyword evidence="3" id="KW-1185">Reference proteome</keyword>